<reference evidence="8 9" key="1">
    <citation type="journal article" date="2014" name="Nat. Genet.">
        <title>Whole-genome sequence of a flatfish provides insights into ZW sex chromosome evolution and adaptation to a benthic lifestyle.</title>
        <authorList>
            <person name="Chen S."/>
            <person name="Zhang G."/>
            <person name="Shao C."/>
            <person name="Huang Q."/>
            <person name="Liu G."/>
            <person name="Zhang P."/>
            <person name="Song W."/>
            <person name="An N."/>
            <person name="Chalopin D."/>
            <person name="Volff J.N."/>
            <person name="Hong Y."/>
            <person name="Li Q."/>
            <person name="Sha Z."/>
            <person name="Zhou H."/>
            <person name="Xie M."/>
            <person name="Yu Q."/>
            <person name="Liu Y."/>
            <person name="Xiang H."/>
            <person name="Wang N."/>
            <person name="Wu K."/>
            <person name="Yang C."/>
            <person name="Zhou Q."/>
            <person name="Liao X."/>
            <person name="Yang L."/>
            <person name="Hu Q."/>
            <person name="Zhang J."/>
            <person name="Meng L."/>
            <person name="Jin L."/>
            <person name="Tian Y."/>
            <person name="Lian J."/>
            <person name="Yang J."/>
            <person name="Miao G."/>
            <person name="Liu S."/>
            <person name="Liang Z."/>
            <person name="Yan F."/>
            <person name="Li Y."/>
            <person name="Sun B."/>
            <person name="Zhang H."/>
            <person name="Zhang J."/>
            <person name="Zhu Y."/>
            <person name="Du M."/>
            <person name="Zhao Y."/>
            <person name="Schartl M."/>
            <person name="Tang Q."/>
            <person name="Wang J."/>
        </authorList>
    </citation>
    <scope>NUCLEOTIDE SEQUENCE</scope>
</reference>
<dbReference type="Proteomes" id="UP000265120">
    <property type="component" value="Chromosome W"/>
</dbReference>
<evidence type="ECO:0000313" key="9">
    <source>
        <dbReference type="Proteomes" id="UP000265120"/>
    </source>
</evidence>
<dbReference type="GO" id="GO:0045109">
    <property type="term" value="P:intermediate filament organization"/>
    <property type="evidence" value="ECO:0007669"/>
    <property type="project" value="TreeGrafter"/>
</dbReference>
<dbReference type="FunFam" id="1.20.5.170:FF:000002">
    <property type="entry name" value="Type I keratin KA11"/>
    <property type="match status" value="1"/>
</dbReference>
<evidence type="ECO:0000256" key="3">
    <source>
        <dbReference type="ARBA" id="ARBA00061646"/>
    </source>
</evidence>
<protein>
    <submittedName>
        <fullName evidence="8">Neuronal intermediate filament family member 1</fullName>
    </submittedName>
</protein>
<feature type="region of interest" description="Disordered" evidence="6">
    <location>
        <begin position="427"/>
        <end position="530"/>
    </location>
</feature>
<organism evidence="8 9">
    <name type="scientific">Cynoglossus semilaevis</name>
    <name type="common">Tongue sole</name>
    <dbReference type="NCBI Taxonomy" id="244447"/>
    <lineage>
        <taxon>Eukaryota</taxon>
        <taxon>Metazoa</taxon>
        <taxon>Chordata</taxon>
        <taxon>Craniata</taxon>
        <taxon>Vertebrata</taxon>
        <taxon>Euteleostomi</taxon>
        <taxon>Actinopterygii</taxon>
        <taxon>Neopterygii</taxon>
        <taxon>Teleostei</taxon>
        <taxon>Neoteleostei</taxon>
        <taxon>Acanthomorphata</taxon>
        <taxon>Carangaria</taxon>
        <taxon>Pleuronectiformes</taxon>
        <taxon>Pleuronectoidei</taxon>
        <taxon>Cynoglossidae</taxon>
        <taxon>Cynoglossinae</taxon>
        <taxon>Cynoglossus</taxon>
    </lineage>
</organism>
<dbReference type="AlphaFoldDB" id="A0A3P8VP90"/>
<dbReference type="FunFam" id="1.20.5.1160:FF:000001">
    <property type="entry name" value="Keratin type II"/>
    <property type="match status" value="1"/>
</dbReference>
<dbReference type="SMART" id="SM01391">
    <property type="entry name" value="Filament"/>
    <property type="match status" value="1"/>
</dbReference>
<dbReference type="GO" id="GO:0005882">
    <property type="term" value="C:intermediate filament"/>
    <property type="evidence" value="ECO:0007669"/>
    <property type="project" value="UniProtKB-KW"/>
</dbReference>
<feature type="coiled-coil region" evidence="5">
    <location>
        <begin position="111"/>
        <end position="368"/>
    </location>
</feature>
<keyword evidence="9" id="KW-1185">Reference proteome</keyword>
<dbReference type="FunFam" id="1.20.5.500:FF:000001">
    <property type="entry name" value="Type II keratin 23"/>
    <property type="match status" value="1"/>
</dbReference>
<reference evidence="8" key="3">
    <citation type="submission" date="2025-09" db="UniProtKB">
        <authorList>
            <consortium name="Ensembl"/>
        </authorList>
    </citation>
    <scope>IDENTIFICATION</scope>
</reference>
<dbReference type="InterPro" id="IPR039008">
    <property type="entry name" value="IF_rod_dom"/>
</dbReference>
<dbReference type="Pfam" id="PF04732">
    <property type="entry name" value="Filament_head"/>
    <property type="match status" value="1"/>
</dbReference>
<dbReference type="GeneTree" id="ENSGT00940000165501"/>
<evidence type="ECO:0000256" key="6">
    <source>
        <dbReference type="SAM" id="MobiDB-lite"/>
    </source>
</evidence>
<feature type="compositionally biased region" description="Basic and acidic residues" evidence="6">
    <location>
        <begin position="487"/>
        <end position="504"/>
    </location>
</feature>
<dbReference type="Gene3D" id="1.20.5.170">
    <property type="match status" value="1"/>
</dbReference>
<evidence type="ECO:0000259" key="7">
    <source>
        <dbReference type="PROSITE" id="PS51842"/>
    </source>
</evidence>
<feature type="domain" description="IF rod" evidence="7">
    <location>
        <begin position="107"/>
        <end position="397"/>
    </location>
</feature>
<evidence type="ECO:0000313" key="8">
    <source>
        <dbReference type="Ensembl" id="ENSCSEP00000017053.1"/>
    </source>
</evidence>
<evidence type="ECO:0000256" key="5">
    <source>
        <dbReference type="SAM" id="Coils"/>
    </source>
</evidence>
<dbReference type="Pfam" id="PF00038">
    <property type="entry name" value="Filament"/>
    <property type="match status" value="1"/>
</dbReference>
<evidence type="ECO:0000256" key="4">
    <source>
        <dbReference type="RuleBase" id="RU000685"/>
    </source>
</evidence>
<dbReference type="OMA" id="HAPACTI"/>
<dbReference type="PROSITE" id="PS51842">
    <property type="entry name" value="IF_ROD_2"/>
    <property type="match status" value="1"/>
</dbReference>
<keyword evidence="1 4" id="KW-0403">Intermediate filament</keyword>
<dbReference type="SUPFAM" id="SSF64593">
    <property type="entry name" value="Intermediate filament protein, coiled coil region"/>
    <property type="match status" value="2"/>
</dbReference>
<dbReference type="InterPro" id="IPR050405">
    <property type="entry name" value="Intermediate_filament"/>
</dbReference>
<accession>A0A3P8VP90</accession>
<proteinExistence type="inferred from homology"/>
<dbReference type="Gene3D" id="1.20.5.1160">
    <property type="entry name" value="Vasodilator-stimulated phosphoprotein"/>
    <property type="match status" value="1"/>
</dbReference>
<comment type="similarity">
    <text evidence="3 4">Belongs to the intermediate filament family.</text>
</comment>
<name>A0A3P8VP90_CYNSE</name>
<dbReference type="FunCoup" id="A0A3P8VP90">
    <property type="interactions" value="45"/>
</dbReference>
<dbReference type="PANTHER" id="PTHR45652:SF13">
    <property type="entry name" value="NEUROFILAMENT LIGHT POLYPEPTIDE"/>
    <property type="match status" value="1"/>
</dbReference>
<dbReference type="InterPro" id="IPR006821">
    <property type="entry name" value="Intermed_filament_DNA-bd"/>
</dbReference>
<feature type="compositionally biased region" description="Acidic residues" evidence="6">
    <location>
        <begin position="434"/>
        <end position="486"/>
    </location>
</feature>
<feature type="region of interest" description="Disordered" evidence="6">
    <location>
        <begin position="40"/>
        <end position="61"/>
    </location>
</feature>
<dbReference type="Gene3D" id="1.20.5.500">
    <property type="entry name" value="Single helix bin"/>
    <property type="match status" value="1"/>
</dbReference>
<dbReference type="GO" id="GO:0005737">
    <property type="term" value="C:cytoplasm"/>
    <property type="evidence" value="ECO:0007669"/>
    <property type="project" value="TreeGrafter"/>
</dbReference>
<dbReference type="GO" id="GO:0005200">
    <property type="term" value="F:structural constituent of cytoskeleton"/>
    <property type="evidence" value="ECO:0007669"/>
    <property type="project" value="TreeGrafter"/>
</dbReference>
<dbReference type="InterPro" id="IPR018039">
    <property type="entry name" value="IF_conserved"/>
</dbReference>
<sequence>MSYSGEIYTSSSYRKIFGDAPRAGRVGLVAGSSPSRLQSVGFRSSHNRTYGSPSSVSSTNYHRTAAPGRVFSSSMIPDSSFMIPDSSLDLTQSTAKTNELKIIRTNEKEQLQGLNDRFVSFIEKVHNLEQQNKVLEAEEIRELRARVEELSHEKSQMHLDCVQMSDTLERVREKLEEESRMREEAETTLKGYRKDVDDATLARLELEKKVESLLDETAFLRKVHEEELQELQTSLQATQVSVEMDMSKPDLAAALKDIRAQYENLSARNQVQTEEWYRSKFATVTEAAAHNQDAIKHSKEELSEYRRQVQACTLEIEALKGHNEALERQIAEMEDCHNNGIGELQDTIQQLEAALHSTKGEMSRHLREYQDLLNVKMALDIEIAAYRKLLEGEECRLSAVSGAMIQSGYPGFSYISAQSYTLGALRKSGAKPEVEEEEPEEEEEDEKEEEEGEVGEEGEEEDGKDGEEGEDQEEGEEREEEGEAEEEEKKVKGEEKEKEKEKKSPIGKNSKKRERERENKHSGKNISFNR</sequence>
<dbReference type="Ensembl" id="ENSCSET00000017266.1">
    <property type="protein sequence ID" value="ENSCSEP00000017053.1"/>
    <property type="gene ID" value="ENSCSEG00000010950.1"/>
</dbReference>
<keyword evidence="2 5" id="KW-0175">Coiled coil</keyword>
<evidence type="ECO:0000256" key="1">
    <source>
        <dbReference type="ARBA" id="ARBA00022754"/>
    </source>
</evidence>
<evidence type="ECO:0000256" key="2">
    <source>
        <dbReference type="ARBA" id="ARBA00023054"/>
    </source>
</evidence>
<dbReference type="PROSITE" id="PS00226">
    <property type="entry name" value="IF_ROD_1"/>
    <property type="match status" value="1"/>
</dbReference>
<dbReference type="InParanoid" id="A0A3P8VP90"/>
<reference evidence="8" key="2">
    <citation type="submission" date="2025-08" db="UniProtKB">
        <authorList>
            <consortium name="Ensembl"/>
        </authorList>
    </citation>
    <scope>IDENTIFICATION</scope>
</reference>
<dbReference type="PANTHER" id="PTHR45652">
    <property type="entry name" value="GLIAL FIBRILLARY ACIDIC PROTEIN"/>
    <property type="match status" value="1"/>
</dbReference>
<dbReference type="STRING" id="244447.ENSCSEP00000017053"/>